<reference evidence="2 3" key="1">
    <citation type="submission" date="2024-10" db="EMBL/GenBank/DDBJ databases">
        <title>Updated reference genomes for cyclostephanoid diatoms.</title>
        <authorList>
            <person name="Roberts W.R."/>
            <person name="Alverson A.J."/>
        </authorList>
    </citation>
    <scope>NUCLEOTIDE SEQUENCE [LARGE SCALE GENOMIC DNA]</scope>
    <source>
        <strain evidence="2 3">AJA010-31</strain>
    </source>
</reference>
<feature type="compositionally biased region" description="Basic and acidic residues" evidence="1">
    <location>
        <begin position="377"/>
        <end position="388"/>
    </location>
</feature>
<dbReference type="EMBL" id="JALLPJ020001263">
    <property type="protein sequence ID" value="KAL3772648.1"/>
    <property type="molecule type" value="Genomic_DNA"/>
</dbReference>
<dbReference type="AlphaFoldDB" id="A0ABD3N9B1"/>
<evidence type="ECO:0000313" key="3">
    <source>
        <dbReference type="Proteomes" id="UP001530400"/>
    </source>
</evidence>
<comment type="caution">
    <text evidence="2">The sequence shown here is derived from an EMBL/GenBank/DDBJ whole genome shotgun (WGS) entry which is preliminary data.</text>
</comment>
<evidence type="ECO:0000313" key="2">
    <source>
        <dbReference type="EMBL" id="KAL3772648.1"/>
    </source>
</evidence>
<evidence type="ECO:0008006" key="4">
    <source>
        <dbReference type="Google" id="ProtNLM"/>
    </source>
</evidence>
<proteinExistence type="predicted"/>
<evidence type="ECO:0000256" key="1">
    <source>
        <dbReference type="SAM" id="MobiDB-lite"/>
    </source>
</evidence>
<dbReference type="Proteomes" id="UP001530400">
    <property type="component" value="Unassembled WGS sequence"/>
</dbReference>
<feature type="region of interest" description="Disordered" evidence="1">
    <location>
        <begin position="362"/>
        <end position="416"/>
    </location>
</feature>
<accession>A0ABD3N9B1</accession>
<feature type="compositionally biased region" description="Acidic residues" evidence="1">
    <location>
        <begin position="397"/>
        <end position="416"/>
    </location>
</feature>
<keyword evidence="3" id="KW-1185">Reference proteome</keyword>
<protein>
    <recommendedName>
        <fullName evidence="4">Elongator complex protein 5</fullName>
    </recommendedName>
</protein>
<organism evidence="2 3">
    <name type="scientific">Cyclotella atomus</name>
    <dbReference type="NCBI Taxonomy" id="382360"/>
    <lineage>
        <taxon>Eukaryota</taxon>
        <taxon>Sar</taxon>
        <taxon>Stramenopiles</taxon>
        <taxon>Ochrophyta</taxon>
        <taxon>Bacillariophyta</taxon>
        <taxon>Coscinodiscophyceae</taxon>
        <taxon>Thalassiosirophycidae</taxon>
        <taxon>Stephanodiscales</taxon>
        <taxon>Stephanodiscaceae</taxon>
        <taxon>Cyclotella</taxon>
    </lineage>
</organism>
<sequence>MTTSNTNEKKNPWDALFASVTRPIAPATNLGPPSGGYVILIQHSITSEAQRSHALASTLNSTNVVVSMANMNISKTSTRSRGEWFGMSGPFLTRRVFDELCIKCEGVVVFVSLLGNSGVVDLDKLQQISRFDGIASDKIYEDTQHKELNKRKNAIRLFKKNGAVVDLATNPFGWDDQKQIDSEGFVTTSTINNLQSIADAVRAAAAVVESRRATQRSKEQSGASQRPIPIIFDSMTPLLGLHGAQNVSLLLQNFKQSMPSQSYITSPIVAPILYESIRPSDHRLLEDVSDSFMSLELRDDINNNDAIRSGVLDIVRQGGGALGGKLMRGRVPVHIMRASESSKCGTNDLRDRCYWILEHNDEDEKQSDQQTTNNVIGKEETKESEQQKGPRIYLDANDPEFEDFDEEDDIDDDLDL</sequence>
<gene>
    <name evidence="2" type="ORF">ACHAWO_013193</name>
</gene>
<name>A0ABD3N9B1_9STRA</name>